<dbReference type="EMBL" id="VCAZ01000114">
    <property type="protein sequence ID" value="TST98576.1"/>
    <property type="molecule type" value="Genomic_DNA"/>
</dbReference>
<organism evidence="1 2">
    <name type="scientific">Bagarius yarrelli</name>
    <name type="common">Goonch</name>
    <name type="synonym">Bagrus yarrelli</name>
    <dbReference type="NCBI Taxonomy" id="175774"/>
    <lineage>
        <taxon>Eukaryota</taxon>
        <taxon>Metazoa</taxon>
        <taxon>Chordata</taxon>
        <taxon>Craniata</taxon>
        <taxon>Vertebrata</taxon>
        <taxon>Euteleostomi</taxon>
        <taxon>Actinopterygii</taxon>
        <taxon>Neopterygii</taxon>
        <taxon>Teleostei</taxon>
        <taxon>Ostariophysi</taxon>
        <taxon>Siluriformes</taxon>
        <taxon>Sisoridae</taxon>
        <taxon>Sisorinae</taxon>
        <taxon>Bagarius</taxon>
    </lineage>
</organism>
<comment type="caution">
    <text evidence="1">The sequence shown here is derived from an EMBL/GenBank/DDBJ whole genome shotgun (WGS) entry which is preliminary data.</text>
</comment>
<gene>
    <name evidence="1" type="ORF">Baya_12655</name>
</gene>
<protein>
    <submittedName>
        <fullName evidence="1">Uncharacterized protein</fullName>
    </submittedName>
</protein>
<evidence type="ECO:0000313" key="2">
    <source>
        <dbReference type="Proteomes" id="UP000319801"/>
    </source>
</evidence>
<accession>A0A556V4D0</accession>
<evidence type="ECO:0000313" key="1">
    <source>
        <dbReference type="EMBL" id="TST98576.1"/>
    </source>
</evidence>
<reference evidence="1 2" key="1">
    <citation type="journal article" date="2019" name="Genome Biol. Evol.">
        <title>Whole-Genome Sequencing of the Giant Devil Catfish, Bagarius yarrelli.</title>
        <authorList>
            <person name="Jiang W."/>
            <person name="Lv Y."/>
            <person name="Cheng L."/>
            <person name="Yang K."/>
            <person name="Chao B."/>
            <person name="Wang X."/>
            <person name="Li Y."/>
            <person name="Pan X."/>
            <person name="You X."/>
            <person name="Zhang Y."/>
            <person name="Yang J."/>
            <person name="Li J."/>
            <person name="Zhang X."/>
            <person name="Liu S."/>
            <person name="Sun C."/>
            <person name="Yang J."/>
            <person name="Shi Q."/>
        </authorList>
    </citation>
    <scope>NUCLEOTIDE SEQUENCE [LARGE SCALE GENOMIC DNA]</scope>
    <source>
        <strain evidence="1">JWS20170419001</strain>
        <tissue evidence="1">Muscle</tissue>
    </source>
</reference>
<name>A0A556V4D0_BAGYA</name>
<keyword evidence="2" id="KW-1185">Reference proteome</keyword>
<dbReference type="AlphaFoldDB" id="A0A556V4D0"/>
<sequence length="145" mass="16398">MTSIINLTCPLTPLEHIYVNKLHHPPLLRLFSAHSLPKPADQRALHPAVNLIRAVGVGFLKGTEKREIGERRREEGWKMDETIQRDGFWLIGVWESGSESFVIRAPLGFGFMFKLLRDSRAPRFLCSPGICICSNFNSCLKLGPK</sequence>
<proteinExistence type="predicted"/>
<dbReference type="Proteomes" id="UP000319801">
    <property type="component" value="Unassembled WGS sequence"/>
</dbReference>